<reference evidence="1 2" key="1">
    <citation type="submission" date="2024-03" db="EMBL/GenBank/DDBJ databases">
        <title>Human intestinal bacterial collection.</title>
        <authorList>
            <person name="Pauvert C."/>
            <person name="Hitch T.C.A."/>
            <person name="Clavel T."/>
        </authorList>
    </citation>
    <scope>NUCLEOTIDE SEQUENCE [LARGE SCALE GENOMIC DNA]</scope>
    <source>
        <strain evidence="1 2">CLA-AA-H78B</strain>
    </source>
</reference>
<organism evidence="1 2">
    <name type="scientific">Hominiventricola aquisgranensis</name>
    <dbReference type="NCBI Taxonomy" id="3133164"/>
    <lineage>
        <taxon>Bacteria</taxon>
        <taxon>Bacillati</taxon>
        <taxon>Bacillota</taxon>
        <taxon>Clostridia</taxon>
        <taxon>Lachnospirales</taxon>
        <taxon>Lachnospiraceae</taxon>
        <taxon>Hominiventricola</taxon>
    </lineage>
</organism>
<proteinExistence type="predicted"/>
<comment type="caution">
    <text evidence="1">The sequence shown here is derived from an EMBL/GenBank/DDBJ whole genome shotgun (WGS) entry which is preliminary data.</text>
</comment>
<evidence type="ECO:0000313" key="1">
    <source>
        <dbReference type="EMBL" id="MEQ2577866.1"/>
    </source>
</evidence>
<sequence>MEKLKKLMNSYVPEFAYEPGASDPGSVLTDLCAEMIGTCEERYSRVLSKHRIQYLNLFDPLIQEPVSASRGYVQFQPVKGYEGMVPIPAGTSVIASHPDAGELLFETEHGITAVDTVPELMVVTDRSQDRIVRKQYEPGEPLSFTAFGVEGENLTEHKLYLCFDNLLEELTGLDLYVYPQASAEQQQEELLHSLAGSDMCWSVLEADGKETVVPSVAEEQGAIHLSLPDYVPQKAVVRQKEGYYLILTCLGELPEWYVKEVSVSMKRTHLIPSELYLNGTSESAGMVYPFGKPMGLYNEMTLDDREVLSRRGAKISLSFHLGYQIREERAEVPEMDLEYKAIMKKPRKPLSIRAVEVCADDVCWEYLSWTGWKRLFQEEHLRSMFNGSTEGDVTLQFICPQDMADYEENAGGRIRVRLLQAENIYQMPAIYRCPVLTGINFSYSYEEQKQMPSFIMAKNNFDEKEMTGIWKPFYQTENSRRTMYLGFAGSMAGMPLSLYFDIENYSDRPADYQVEYLSPRGFQPVRITDQTGGFCGSGTILFMVPQDAVQKNLYGYEGYFLRFVNYNRENPEYVLPQVKGIYPNMARVVNVNTVTEEFYLDDMDNALQIQLSQQNLLKVRVEVQEETHQGLQWIEWKQGRHSYEGGRTYQIDMEAGLLSFRKHAFAEYHLPEDGPQIRVSHSNYNGSAANVPADSITTPGTAIRYLSAVTNPFPTYGGYDGYTEQTTGQLVAGLLRTRGRAVTESDLMDLISQESYGIRKVRYCNHTDAYGNTDVDQVTIAVLVEEYEKGAHVFSQVKKKIKDRLLSDGIFQPAGRTLNLIQPHFVRLNVRVWLEKDSMEQAYDMQQQALELIRRFIDPMEGGMSGQGWQIGELPSPLQLTAFLRTGMDGVSISRMLVTAWENGQERPVDSEFYEKHKNPFRMAVNGEHMVYIEVREC</sequence>
<dbReference type="Proteomes" id="UP001470288">
    <property type="component" value="Unassembled WGS sequence"/>
</dbReference>
<keyword evidence="2" id="KW-1185">Reference proteome</keyword>
<protein>
    <recommendedName>
        <fullName evidence="3">Baseplate protein J-like domain-containing protein</fullName>
    </recommendedName>
</protein>
<evidence type="ECO:0000313" key="2">
    <source>
        <dbReference type="Proteomes" id="UP001470288"/>
    </source>
</evidence>
<dbReference type="RefSeq" id="WP_349143786.1">
    <property type="nucleotide sequence ID" value="NZ_JBBMFC010000004.1"/>
</dbReference>
<name>A0ABV1HY59_9FIRM</name>
<gene>
    <name evidence="1" type="ORF">WMO62_03290</name>
</gene>
<dbReference type="EMBL" id="JBBMFC010000004">
    <property type="protein sequence ID" value="MEQ2577866.1"/>
    <property type="molecule type" value="Genomic_DNA"/>
</dbReference>
<accession>A0ABV1HY59</accession>
<evidence type="ECO:0008006" key="3">
    <source>
        <dbReference type="Google" id="ProtNLM"/>
    </source>
</evidence>